<dbReference type="EMBL" id="JAENIL010000095">
    <property type="protein sequence ID" value="MBK1880516.1"/>
    <property type="molecule type" value="Genomic_DNA"/>
</dbReference>
<comment type="caution">
    <text evidence="2">The sequence shown here is derived from an EMBL/GenBank/DDBJ whole genome shotgun (WGS) entry which is preliminary data.</text>
</comment>
<dbReference type="InterPro" id="IPR029058">
    <property type="entry name" value="AB_hydrolase_fold"/>
</dbReference>
<accession>A0A934S4C7</accession>
<protein>
    <submittedName>
        <fullName evidence="2">Acetylxylan esterase</fullName>
    </submittedName>
</protein>
<dbReference type="Gene3D" id="3.40.50.1820">
    <property type="entry name" value="alpha/beta hydrolase"/>
    <property type="match status" value="1"/>
</dbReference>
<dbReference type="InterPro" id="IPR039069">
    <property type="entry name" value="CE7"/>
</dbReference>
<evidence type="ECO:0000313" key="2">
    <source>
        <dbReference type="EMBL" id="MBK1880516.1"/>
    </source>
</evidence>
<dbReference type="RefSeq" id="WP_200359572.1">
    <property type="nucleotide sequence ID" value="NZ_JAENIL010000095.1"/>
</dbReference>
<gene>
    <name evidence="2" type="ORF">JIN87_26760</name>
</gene>
<dbReference type="GO" id="GO:0005976">
    <property type="term" value="P:polysaccharide metabolic process"/>
    <property type="evidence" value="ECO:0007669"/>
    <property type="project" value="TreeGrafter"/>
</dbReference>
<evidence type="ECO:0000313" key="3">
    <source>
        <dbReference type="Proteomes" id="UP000617628"/>
    </source>
</evidence>
<evidence type="ECO:0000259" key="1">
    <source>
        <dbReference type="Pfam" id="PF05448"/>
    </source>
</evidence>
<dbReference type="SUPFAM" id="SSF53474">
    <property type="entry name" value="alpha/beta-Hydrolases"/>
    <property type="match status" value="1"/>
</dbReference>
<keyword evidence="3" id="KW-1185">Reference proteome</keyword>
<sequence>MKALRYSSLILVFLNTFLLSAIELSLNHESGLYEKGETIRVSAKVADSADSSPFQLKVLKNHDTVYLEKEIAIEDETEVIFEEAFDETCSIIVELSRGDHKDVIGTIVAPKDIVPGSKRPRDFDTFWKKRKKLVKSMPFETEKTAIELNDSDTGYEAFDIEINSPGPRPARGILAKPIDAEKGSLPIVITLRAAGVKGIWCRSDLKNSLEQAKRGGGALSFDMNAHGMLNHQEEAYYEELENGPLKEYFNHGVEDKNEYYFGYMYLRMLRAIEYLTQQPEWDGERILVVGESQGGGQSLAAAGLDPRVTAAVVTVPAMCDWGAPLIGHKGGWPLPLETHGKDNKKVLKTTPYFDAAHLLKGSKATIVCEVGLTDQICSSTSIYAALNQVDGEVIVYPVSYRNHFWPEGADRKHWDATTFAAKQAFIDDYLK</sequence>
<reference evidence="2" key="1">
    <citation type="submission" date="2021-01" db="EMBL/GenBank/DDBJ databases">
        <title>Modified the classification status of verrucomicrobia.</title>
        <authorList>
            <person name="Feng X."/>
        </authorList>
    </citation>
    <scope>NUCLEOTIDE SEQUENCE</scope>
    <source>
        <strain evidence="2">KCTC 13126</strain>
    </source>
</reference>
<dbReference type="PANTHER" id="PTHR40111">
    <property type="entry name" value="CEPHALOSPORIN-C DEACETYLASE"/>
    <property type="match status" value="1"/>
</dbReference>
<feature type="domain" description="Acetyl xylan esterase" evidence="1">
    <location>
        <begin position="116"/>
        <end position="392"/>
    </location>
</feature>
<dbReference type="PANTHER" id="PTHR40111:SF1">
    <property type="entry name" value="CEPHALOSPORIN-C DEACETYLASE"/>
    <property type="match status" value="1"/>
</dbReference>
<dbReference type="Pfam" id="PF05448">
    <property type="entry name" value="AXE1"/>
    <property type="match status" value="1"/>
</dbReference>
<dbReference type="AlphaFoldDB" id="A0A934S4C7"/>
<dbReference type="GO" id="GO:0052689">
    <property type="term" value="F:carboxylic ester hydrolase activity"/>
    <property type="evidence" value="ECO:0007669"/>
    <property type="project" value="TreeGrafter"/>
</dbReference>
<name>A0A934S4C7_9BACT</name>
<dbReference type="InterPro" id="IPR008391">
    <property type="entry name" value="AXE1_dom"/>
</dbReference>
<dbReference type="Proteomes" id="UP000617628">
    <property type="component" value="Unassembled WGS sequence"/>
</dbReference>
<organism evidence="2 3">
    <name type="scientific">Pelagicoccus mobilis</name>
    <dbReference type="NCBI Taxonomy" id="415221"/>
    <lineage>
        <taxon>Bacteria</taxon>
        <taxon>Pseudomonadati</taxon>
        <taxon>Verrucomicrobiota</taxon>
        <taxon>Opitutia</taxon>
        <taxon>Puniceicoccales</taxon>
        <taxon>Pelagicoccaceae</taxon>
        <taxon>Pelagicoccus</taxon>
    </lineage>
</organism>
<proteinExistence type="predicted"/>